<dbReference type="InterPro" id="IPR005312">
    <property type="entry name" value="DUF1759"/>
</dbReference>
<keyword evidence="2" id="KW-1185">Reference proteome</keyword>
<dbReference type="PANTHER" id="PTHR22954:SF3">
    <property type="entry name" value="PROTEIN CBG08539"/>
    <property type="match status" value="1"/>
</dbReference>
<dbReference type="EMBL" id="AJVK01034773">
    <property type="status" value="NOT_ANNOTATED_CDS"/>
    <property type="molecule type" value="Genomic_DNA"/>
</dbReference>
<sequence>MPLSNIRSAYKGQLTTVEKNVVEYETNASKLESLSARYRLEGLRDSCERIQTRYTEVQHNILKETPAERQEDEIDELNAFLTHIEEVEERINSLITRVLVTEEELGHLFSSTIIEDDRVSKLLEGFNTIFESMNKNASETNRSYTKLKPVQIPPFSGSYIEWHPFKDLFVSMVDKNPRLTKTQKFHHLKSKLTGQAKGVIDHLPTNDDSYDLAWEAIQERYDSKKNVVKSHLERFKSLAAVKTPKVEDLRKIYDISTTTISVLDALKVSGRDPWIIYEIVSKLDAESQQLWSREQSELPTWNEFKLFLDKRCKSLEICPSSFNENPTTFNKNINKSPNVQVQNKPKSVKSFTMTSSDSKGKELCQIC</sequence>
<dbReference type="VEuPathDB" id="VectorBase:PPAI003667"/>
<dbReference type="PANTHER" id="PTHR22954">
    <property type="entry name" value="RETROVIRAL PROTEASE-RELATED"/>
    <property type="match status" value="1"/>
</dbReference>
<dbReference type="EnsemblMetazoa" id="PPAI003667-RA">
    <property type="protein sequence ID" value="PPAI003667-PA"/>
    <property type="gene ID" value="PPAI003667"/>
</dbReference>
<proteinExistence type="predicted"/>
<reference evidence="1" key="1">
    <citation type="submission" date="2022-08" db="UniProtKB">
        <authorList>
            <consortium name="EnsemblMetazoa"/>
        </authorList>
    </citation>
    <scope>IDENTIFICATION</scope>
    <source>
        <strain evidence="1">Israel</strain>
    </source>
</reference>
<organism evidence="1 2">
    <name type="scientific">Phlebotomus papatasi</name>
    <name type="common">Sandfly</name>
    <dbReference type="NCBI Taxonomy" id="29031"/>
    <lineage>
        <taxon>Eukaryota</taxon>
        <taxon>Metazoa</taxon>
        <taxon>Ecdysozoa</taxon>
        <taxon>Arthropoda</taxon>
        <taxon>Hexapoda</taxon>
        <taxon>Insecta</taxon>
        <taxon>Pterygota</taxon>
        <taxon>Neoptera</taxon>
        <taxon>Endopterygota</taxon>
        <taxon>Diptera</taxon>
        <taxon>Nematocera</taxon>
        <taxon>Psychodoidea</taxon>
        <taxon>Psychodidae</taxon>
        <taxon>Phlebotomus</taxon>
        <taxon>Phlebotomus</taxon>
    </lineage>
</organism>
<dbReference type="AlphaFoldDB" id="A0A1B0D7Z4"/>
<evidence type="ECO:0000313" key="1">
    <source>
        <dbReference type="EnsemblMetazoa" id="PPAI003667-PA"/>
    </source>
</evidence>
<protein>
    <submittedName>
        <fullName evidence="1">Uncharacterized protein</fullName>
    </submittedName>
</protein>
<accession>A0A1B0D7Z4</accession>
<evidence type="ECO:0000313" key="2">
    <source>
        <dbReference type="Proteomes" id="UP000092462"/>
    </source>
</evidence>
<dbReference type="Proteomes" id="UP000092462">
    <property type="component" value="Unassembled WGS sequence"/>
</dbReference>
<dbReference type="Pfam" id="PF03564">
    <property type="entry name" value="DUF1759"/>
    <property type="match status" value="1"/>
</dbReference>
<name>A0A1B0D7Z4_PHLPP</name>
<dbReference type="VEuPathDB" id="VectorBase:PPAPM1_000600"/>